<dbReference type="Pfam" id="PF07776">
    <property type="entry name" value="zf-AD"/>
    <property type="match status" value="1"/>
</dbReference>
<feature type="domain" description="C2H2-type" evidence="8">
    <location>
        <begin position="770"/>
        <end position="798"/>
    </location>
</feature>
<evidence type="ECO:0000259" key="9">
    <source>
        <dbReference type="PROSITE" id="PS51915"/>
    </source>
</evidence>
<gene>
    <name evidence="10" type="ORF">DIABBA_LOCUS8062</name>
</gene>
<dbReference type="InterPro" id="IPR012934">
    <property type="entry name" value="Znf_AD"/>
</dbReference>
<dbReference type="PANTHER" id="PTHR24379:SF127">
    <property type="entry name" value="BLOODY FINGERS-RELATED"/>
    <property type="match status" value="1"/>
</dbReference>
<feature type="binding site" evidence="6">
    <location>
        <position position="60"/>
    </location>
    <ligand>
        <name>Zn(2+)</name>
        <dbReference type="ChEBI" id="CHEBI:29105"/>
    </ligand>
</feature>
<dbReference type="PANTHER" id="PTHR24379">
    <property type="entry name" value="KRAB AND ZINC FINGER DOMAIN-CONTAINING"/>
    <property type="match status" value="1"/>
</dbReference>
<feature type="domain" description="C2H2-type" evidence="8">
    <location>
        <begin position="855"/>
        <end position="877"/>
    </location>
</feature>
<evidence type="ECO:0000256" key="5">
    <source>
        <dbReference type="PROSITE-ProRule" id="PRU00042"/>
    </source>
</evidence>
<dbReference type="InterPro" id="IPR013087">
    <property type="entry name" value="Znf_C2H2_type"/>
</dbReference>
<evidence type="ECO:0000256" key="1">
    <source>
        <dbReference type="ARBA" id="ARBA00022723"/>
    </source>
</evidence>
<feature type="region of interest" description="Disordered" evidence="7">
    <location>
        <begin position="108"/>
        <end position="129"/>
    </location>
</feature>
<protein>
    <submittedName>
        <fullName evidence="10">Uncharacterized protein</fullName>
    </submittedName>
</protein>
<feature type="domain" description="C2H2-type" evidence="8">
    <location>
        <begin position="932"/>
        <end position="959"/>
    </location>
</feature>
<feature type="domain" description="C2H2-type" evidence="8">
    <location>
        <begin position="228"/>
        <end position="256"/>
    </location>
</feature>
<dbReference type="SMART" id="SM00868">
    <property type="entry name" value="zf-AD"/>
    <property type="match status" value="1"/>
</dbReference>
<dbReference type="PROSITE" id="PS50157">
    <property type="entry name" value="ZINC_FINGER_C2H2_2"/>
    <property type="match status" value="12"/>
</dbReference>
<feature type="region of interest" description="Disordered" evidence="7">
    <location>
        <begin position="673"/>
        <end position="695"/>
    </location>
</feature>
<feature type="domain" description="ZAD" evidence="9">
    <location>
        <begin position="11"/>
        <end position="87"/>
    </location>
</feature>
<dbReference type="GO" id="GO:0008270">
    <property type="term" value="F:zinc ion binding"/>
    <property type="evidence" value="ECO:0007669"/>
    <property type="project" value="UniProtKB-UniRule"/>
</dbReference>
<feature type="domain" description="C2H2-type" evidence="8">
    <location>
        <begin position="1154"/>
        <end position="1182"/>
    </location>
</feature>
<dbReference type="PROSITE" id="PS51915">
    <property type="entry name" value="ZAD"/>
    <property type="match status" value="1"/>
</dbReference>
<evidence type="ECO:0000256" key="7">
    <source>
        <dbReference type="SAM" id="MobiDB-lite"/>
    </source>
</evidence>
<feature type="domain" description="C2H2-type" evidence="8">
    <location>
        <begin position="1185"/>
        <end position="1212"/>
    </location>
</feature>
<dbReference type="SUPFAM" id="SSF57716">
    <property type="entry name" value="Glucocorticoid receptor-like (DNA-binding domain)"/>
    <property type="match status" value="1"/>
</dbReference>
<dbReference type="OrthoDB" id="10039931at2759"/>
<dbReference type="AlphaFoldDB" id="A0A9N9T1R6"/>
<organism evidence="10 11">
    <name type="scientific">Diabrotica balteata</name>
    <name type="common">Banded cucumber beetle</name>
    <dbReference type="NCBI Taxonomy" id="107213"/>
    <lineage>
        <taxon>Eukaryota</taxon>
        <taxon>Metazoa</taxon>
        <taxon>Ecdysozoa</taxon>
        <taxon>Arthropoda</taxon>
        <taxon>Hexapoda</taxon>
        <taxon>Insecta</taxon>
        <taxon>Pterygota</taxon>
        <taxon>Neoptera</taxon>
        <taxon>Endopterygota</taxon>
        <taxon>Coleoptera</taxon>
        <taxon>Polyphaga</taxon>
        <taxon>Cucujiformia</taxon>
        <taxon>Chrysomeloidea</taxon>
        <taxon>Chrysomelidae</taxon>
        <taxon>Galerucinae</taxon>
        <taxon>Diabroticina</taxon>
        <taxon>Diabroticites</taxon>
        <taxon>Diabrotica</taxon>
    </lineage>
</organism>
<feature type="domain" description="C2H2-type" evidence="8">
    <location>
        <begin position="555"/>
        <end position="582"/>
    </location>
</feature>
<proteinExistence type="predicted"/>
<dbReference type="SUPFAM" id="SSF57667">
    <property type="entry name" value="beta-beta-alpha zinc fingers"/>
    <property type="match status" value="4"/>
</dbReference>
<feature type="domain" description="C2H2-type" evidence="8">
    <location>
        <begin position="892"/>
        <end position="920"/>
    </location>
</feature>
<dbReference type="Gene3D" id="3.30.160.60">
    <property type="entry name" value="Classic Zinc Finger"/>
    <property type="match status" value="8"/>
</dbReference>
<evidence type="ECO:0000256" key="6">
    <source>
        <dbReference type="PROSITE-ProRule" id="PRU01263"/>
    </source>
</evidence>
<reference evidence="10" key="1">
    <citation type="submission" date="2022-01" db="EMBL/GenBank/DDBJ databases">
        <authorList>
            <person name="King R."/>
        </authorList>
    </citation>
    <scope>NUCLEOTIDE SEQUENCE</scope>
</reference>
<evidence type="ECO:0000256" key="2">
    <source>
        <dbReference type="ARBA" id="ARBA00022737"/>
    </source>
</evidence>
<feature type="domain" description="C2H2-type" evidence="8">
    <location>
        <begin position="1100"/>
        <end position="1122"/>
    </location>
</feature>
<dbReference type="EMBL" id="OU898280">
    <property type="protein sequence ID" value="CAG9834795.1"/>
    <property type="molecule type" value="Genomic_DNA"/>
</dbReference>
<dbReference type="SMART" id="SM00355">
    <property type="entry name" value="ZnF_C2H2"/>
    <property type="match status" value="20"/>
</dbReference>
<feature type="binding site" evidence="6">
    <location>
        <position position="63"/>
    </location>
    <ligand>
        <name>Zn(2+)</name>
        <dbReference type="ChEBI" id="CHEBI:29105"/>
    </ligand>
</feature>
<dbReference type="InterPro" id="IPR036236">
    <property type="entry name" value="Znf_C2H2_sf"/>
</dbReference>
<feature type="binding site" evidence="6">
    <location>
        <position position="16"/>
    </location>
    <ligand>
        <name>Zn(2+)</name>
        <dbReference type="ChEBI" id="CHEBI:29105"/>
    </ligand>
</feature>
<evidence type="ECO:0000313" key="11">
    <source>
        <dbReference type="Proteomes" id="UP001153709"/>
    </source>
</evidence>
<dbReference type="Proteomes" id="UP001153709">
    <property type="component" value="Chromosome 5"/>
</dbReference>
<keyword evidence="11" id="KW-1185">Reference proteome</keyword>
<feature type="domain" description="C2H2-type" evidence="8">
    <location>
        <begin position="635"/>
        <end position="662"/>
    </location>
</feature>
<evidence type="ECO:0000256" key="3">
    <source>
        <dbReference type="ARBA" id="ARBA00022771"/>
    </source>
</evidence>
<keyword evidence="1 6" id="KW-0479">Metal-binding</keyword>
<keyword evidence="2" id="KW-0677">Repeat</keyword>
<evidence type="ECO:0000256" key="4">
    <source>
        <dbReference type="ARBA" id="ARBA00022833"/>
    </source>
</evidence>
<dbReference type="Gene3D" id="3.40.1800.20">
    <property type="match status" value="1"/>
</dbReference>
<feature type="domain" description="C2H2-type" evidence="8">
    <location>
        <begin position="1005"/>
        <end position="1027"/>
    </location>
</feature>
<sequence length="1248" mass="143801">MAEVENIDFQACCRLCLSEMVDSLKSIFDETVEDESLSQKILQSVAIEVNSSDKLSTKICEECVAKVTDWISYKEQCLQNQKKLSELLVAKEGPEVLAVPENFVVPEEPLPVNGIESESPSDDDLNENQVDPASLLDLSLQIKEEPADHTEQNEHDNPDMLDVGQMNHHLDQPNDILMPGHVVVKSEPIDMDGLDEVYSEFPPQLSPQQAEADDLSEPLVVSVPVNNRTCGVCGKLFSSAGNKRKHEKMQHGLHNSISVVTPIRSDALTNGELQHEPNSDQQKILFAMGLKLLQTSATPISSEELSKIEISYIEKCKAMVNMHKSLTCACHNVPHQNLKGLLSHLRALRIWFPVFTCYNCMITFTDRSTFTRHISRCQSSPLDSITKLSNLKKRSEVKTRLYQNFKCTICKFMFSFHEDFCTHVDLDHSMLQFPVHCPCGRIFENMEDYKDHVYVSCLVEFYCDICFVTTKTLDDFQKHAKEVHDDSEGFILLQDDNYKVRKPSMHVSPSVIDEGVILTGKRERKSSYRFVDDDLDEVIPLDVNTNLYTPRTNNRSCPICTKEYSSYKNMMRHYKTHRPEEIQEHRQQQQFDYDSQDMQDMDLEDEESMYSCPDCGGMFKSLEWKIHLTEQHQQKPCGECGKFFQFQTELDQHRATHLNLKRHLSPIEKIQISRDSKTQSYTSTMISPGGEDDLEEPSERVFACEVCEFVFSTQDELMNHKLEQDHGELEPMDNMDGMDNMDENMDIDVMEPLQTMEILEPQIETTAKKSKCDVCNQEFNNYNGLWEHNRSKHPERKTPHVDTYPKKCKDCDKVCTTGAAYYRHIQIHSKVPSDASTNRMTLLKPKKEIDEESYHTCKKCFKVFSTKYNLKNHLKCHGININPVAKKMVRKAVCRVCQQVFETNEELIRHKQEYHNSVETPYDNGDRSSVVFPCDICVMTFGSKIALKKHKDRHILESKPHTRGVYCKYCKISFDSYQALSMHMQREHDERAKKQIKEVDKPDEYTCSICNKSFQSAGALTTHIGWHKRALNDGTGKLLKHAPPAKPKLLKVQPVTIKEEPSDEPRHQCSTCLAELPNDTALQVHILEKHRSVSAIMLIPRCNTCNKDFTTQDEYETHKRLHDFLERQKQHEQKMLIQQQDSPQQKMAPNKPKFPCKYCNAAFSRSDTLGGHIRQYHKEHVQTEFRCNQCDRVFEKQNSLTIHLKTHDKQRSVNQASASKPMFSCSICNMGFDLPKDLRTHTITAHPF</sequence>
<accession>A0A9N9T1R6</accession>
<dbReference type="GO" id="GO:0005634">
    <property type="term" value="C:nucleus"/>
    <property type="evidence" value="ECO:0007669"/>
    <property type="project" value="InterPro"/>
</dbReference>
<name>A0A9N9T1R6_DIABA</name>
<feature type="binding site" evidence="6">
    <location>
        <position position="13"/>
    </location>
    <ligand>
        <name>Zn(2+)</name>
        <dbReference type="ChEBI" id="CHEBI:29105"/>
    </ligand>
</feature>
<evidence type="ECO:0000259" key="8">
    <source>
        <dbReference type="PROSITE" id="PS50157"/>
    </source>
</evidence>
<dbReference type="Pfam" id="PF13912">
    <property type="entry name" value="zf-C2H2_6"/>
    <property type="match status" value="7"/>
</dbReference>
<feature type="domain" description="C2H2-type" evidence="8">
    <location>
        <begin position="702"/>
        <end position="731"/>
    </location>
</feature>
<evidence type="ECO:0000313" key="10">
    <source>
        <dbReference type="EMBL" id="CAG9834795.1"/>
    </source>
</evidence>
<dbReference type="PROSITE" id="PS00028">
    <property type="entry name" value="ZINC_FINGER_C2H2_1"/>
    <property type="match status" value="16"/>
</dbReference>
<dbReference type="Pfam" id="PF00096">
    <property type="entry name" value="zf-C2H2"/>
    <property type="match status" value="1"/>
</dbReference>
<keyword evidence="3 5" id="KW-0863">Zinc-finger</keyword>
<keyword evidence="4 6" id="KW-0862">Zinc</keyword>